<comment type="caution">
    <text evidence="2">The sequence shown here is derived from an EMBL/GenBank/DDBJ whole genome shotgun (WGS) entry which is preliminary data.</text>
</comment>
<feature type="compositionally biased region" description="Pro residues" evidence="1">
    <location>
        <begin position="163"/>
        <end position="172"/>
    </location>
</feature>
<evidence type="ECO:0000256" key="1">
    <source>
        <dbReference type="SAM" id="MobiDB-lite"/>
    </source>
</evidence>
<dbReference type="Proteomes" id="UP001287356">
    <property type="component" value="Unassembled WGS sequence"/>
</dbReference>
<feature type="compositionally biased region" description="Polar residues" evidence="1">
    <location>
        <begin position="116"/>
        <end position="127"/>
    </location>
</feature>
<name>A0AAE0MZA8_9PEZI</name>
<reference evidence="2" key="1">
    <citation type="journal article" date="2023" name="Mol. Phylogenet. Evol.">
        <title>Genome-scale phylogeny and comparative genomics of the fungal order Sordariales.</title>
        <authorList>
            <person name="Hensen N."/>
            <person name="Bonometti L."/>
            <person name="Westerberg I."/>
            <person name="Brannstrom I.O."/>
            <person name="Guillou S."/>
            <person name="Cros-Aarteil S."/>
            <person name="Calhoun S."/>
            <person name="Haridas S."/>
            <person name="Kuo A."/>
            <person name="Mondo S."/>
            <person name="Pangilinan J."/>
            <person name="Riley R."/>
            <person name="LaButti K."/>
            <person name="Andreopoulos B."/>
            <person name="Lipzen A."/>
            <person name="Chen C."/>
            <person name="Yan M."/>
            <person name="Daum C."/>
            <person name="Ng V."/>
            <person name="Clum A."/>
            <person name="Steindorff A."/>
            <person name="Ohm R.A."/>
            <person name="Martin F."/>
            <person name="Silar P."/>
            <person name="Natvig D.O."/>
            <person name="Lalanne C."/>
            <person name="Gautier V."/>
            <person name="Ament-Velasquez S.L."/>
            <person name="Kruys A."/>
            <person name="Hutchinson M.I."/>
            <person name="Powell A.J."/>
            <person name="Barry K."/>
            <person name="Miller A.N."/>
            <person name="Grigoriev I.V."/>
            <person name="Debuchy R."/>
            <person name="Gladieux P."/>
            <person name="Hiltunen Thoren M."/>
            <person name="Johannesson H."/>
        </authorList>
    </citation>
    <scope>NUCLEOTIDE SEQUENCE</scope>
    <source>
        <strain evidence="2">CBS 958.72</strain>
    </source>
</reference>
<feature type="region of interest" description="Disordered" evidence="1">
    <location>
        <begin position="86"/>
        <end position="134"/>
    </location>
</feature>
<evidence type="ECO:0000313" key="2">
    <source>
        <dbReference type="EMBL" id="KAK3361164.1"/>
    </source>
</evidence>
<proteinExistence type="predicted"/>
<accession>A0AAE0MZA8</accession>
<protein>
    <submittedName>
        <fullName evidence="2">Uncharacterized protein</fullName>
    </submittedName>
</protein>
<keyword evidence="3" id="KW-1185">Reference proteome</keyword>
<feature type="region of interest" description="Disordered" evidence="1">
    <location>
        <begin position="146"/>
        <end position="175"/>
    </location>
</feature>
<sequence>MASNGEYQESLGKAVSEVYETRLRDFVNIDATEAEEQDMIFVSHPGTSSADEVNWNSDVAGLDRADSPMSDYEEILGYYEEAAKEVRSGQPEAAEAVASEPNSKPHTPVPAIRPDSTGSLQCSASSSHPEREGWIKRATASQLRKRLNQRAQAVEDDDVLQPLPSPALPPSQKPLQAQPLPETMYATATADNSNHYDNSADNAERPPVPLQTQLQFEVLMLRLMRESEHPLTRLEDKLVEMHDMIAENLRYVVEEIRFRLWQFPSNLC</sequence>
<dbReference type="EMBL" id="JAULSN010000012">
    <property type="protein sequence ID" value="KAK3361164.1"/>
    <property type="molecule type" value="Genomic_DNA"/>
</dbReference>
<organism evidence="2 3">
    <name type="scientific">Lasiosphaeria ovina</name>
    <dbReference type="NCBI Taxonomy" id="92902"/>
    <lineage>
        <taxon>Eukaryota</taxon>
        <taxon>Fungi</taxon>
        <taxon>Dikarya</taxon>
        <taxon>Ascomycota</taxon>
        <taxon>Pezizomycotina</taxon>
        <taxon>Sordariomycetes</taxon>
        <taxon>Sordariomycetidae</taxon>
        <taxon>Sordariales</taxon>
        <taxon>Lasiosphaeriaceae</taxon>
        <taxon>Lasiosphaeria</taxon>
    </lineage>
</organism>
<evidence type="ECO:0000313" key="3">
    <source>
        <dbReference type="Proteomes" id="UP001287356"/>
    </source>
</evidence>
<gene>
    <name evidence="2" type="ORF">B0T24DRAFT_671438</name>
</gene>
<reference evidence="2" key="2">
    <citation type="submission" date="2023-06" db="EMBL/GenBank/DDBJ databases">
        <authorList>
            <consortium name="Lawrence Berkeley National Laboratory"/>
            <person name="Haridas S."/>
            <person name="Hensen N."/>
            <person name="Bonometti L."/>
            <person name="Westerberg I."/>
            <person name="Brannstrom I.O."/>
            <person name="Guillou S."/>
            <person name="Cros-Aarteil S."/>
            <person name="Calhoun S."/>
            <person name="Kuo A."/>
            <person name="Mondo S."/>
            <person name="Pangilinan J."/>
            <person name="Riley R."/>
            <person name="Labutti K."/>
            <person name="Andreopoulos B."/>
            <person name="Lipzen A."/>
            <person name="Chen C."/>
            <person name="Yanf M."/>
            <person name="Daum C."/>
            <person name="Ng V."/>
            <person name="Clum A."/>
            <person name="Steindorff A."/>
            <person name="Ohm R."/>
            <person name="Martin F."/>
            <person name="Silar P."/>
            <person name="Natvig D."/>
            <person name="Lalanne C."/>
            <person name="Gautier V."/>
            <person name="Ament-Velasquez S.L."/>
            <person name="Kruys A."/>
            <person name="Hutchinson M.I."/>
            <person name="Powell A.J."/>
            <person name="Barry K."/>
            <person name="Miller A.N."/>
            <person name="Grigoriev I.V."/>
            <person name="Debuchy R."/>
            <person name="Gladieux P."/>
            <person name="Thoren M.H."/>
            <person name="Johannesson H."/>
        </authorList>
    </citation>
    <scope>NUCLEOTIDE SEQUENCE</scope>
    <source>
        <strain evidence="2">CBS 958.72</strain>
    </source>
</reference>
<dbReference type="AlphaFoldDB" id="A0AAE0MZA8"/>